<name>A0ABQ5XJ75_9GAMM</name>
<reference evidence="2" key="1">
    <citation type="journal article" date="2019" name="Int. J. Syst. Evol. Microbiol.">
        <title>The Global Catalogue of Microorganisms (GCM) 10K type strain sequencing project: providing services to taxonomists for standard genome sequencing and annotation.</title>
        <authorList>
            <consortium name="The Broad Institute Genomics Platform"/>
            <consortium name="The Broad Institute Genome Sequencing Center for Infectious Disease"/>
            <person name="Wu L."/>
            <person name="Ma J."/>
        </authorList>
    </citation>
    <scope>NUCLEOTIDE SEQUENCE [LARGE SCALE GENOMIC DNA]</scope>
    <source>
        <strain evidence="2">NBRC 111980</strain>
    </source>
</reference>
<proteinExistence type="predicted"/>
<comment type="caution">
    <text evidence="1">The sequence shown here is derived from an EMBL/GenBank/DDBJ whole genome shotgun (WGS) entry which is preliminary data.</text>
</comment>
<dbReference type="Pfam" id="PF21643">
    <property type="entry name" value="T6SS_Tsi2-like"/>
    <property type="match status" value="1"/>
</dbReference>
<sequence>MSHISGLTLMMAIQAVHSKINDIEEQLGAHDASGAGDLERLLLSYERALQELRDGYEEIQRTTSHLPPYQKLVNH</sequence>
<keyword evidence="2" id="KW-1185">Reference proteome</keyword>
<protein>
    <recommendedName>
        <fullName evidence="3">EscE/YscE/SsaE family type III secretion system needle protein co-chaperone</fullName>
    </recommendedName>
</protein>
<evidence type="ECO:0000313" key="2">
    <source>
        <dbReference type="Proteomes" id="UP001156670"/>
    </source>
</evidence>
<dbReference type="Proteomes" id="UP001156670">
    <property type="component" value="Unassembled WGS sequence"/>
</dbReference>
<gene>
    <name evidence="1" type="ORF">GCM10007901_01590</name>
</gene>
<accession>A0ABQ5XJ75</accession>
<evidence type="ECO:0008006" key="3">
    <source>
        <dbReference type="Google" id="ProtNLM"/>
    </source>
</evidence>
<dbReference type="RefSeq" id="WP_284318988.1">
    <property type="nucleotide sequence ID" value="NZ_BSOB01000003.1"/>
</dbReference>
<evidence type="ECO:0000313" key="1">
    <source>
        <dbReference type="EMBL" id="GLQ91209.1"/>
    </source>
</evidence>
<dbReference type="InterPro" id="IPR053756">
    <property type="entry name" value="Toxin_immunity_effector"/>
</dbReference>
<dbReference type="EMBL" id="BSOB01000003">
    <property type="protein sequence ID" value="GLQ91209.1"/>
    <property type="molecule type" value="Genomic_DNA"/>
</dbReference>
<organism evidence="1 2">
    <name type="scientific">Dyella acidisoli</name>
    <dbReference type="NCBI Taxonomy" id="1867834"/>
    <lineage>
        <taxon>Bacteria</taxon>
        <taxon>Pseudomonadati</taxon>
        <taxon>Pseudomonadota</taxon>
        <taxon>Gammaproteobacteria</taxon>
        <taxon>Lysobacterales</taxon>
        <taxon>Rhodanobacteraceae</taxon>
        <taxon>Dyella</taxon>
    </lineage>
</organism>
<dbReference type="InterPro" id="IPR049070">
    <property type="entry name" value="T6SS_Tsi2-like"/>
</dbReference>
<dbReference type="Gene3D" id="1.10.287.2500">
    <property type="match status" value="1"/>
</dbReference>